<comment type="caution">
    <text evidence="7">The sequence shown here is derived from an EMBL/GenBank/DDBJ whole genome shotgun (WGS) entry which is preliminary data.</text>
</comment>
<evidence type="ECO:0000256" key="4">
    <source>
        <dbReference type="ARBA" id="ARBA00023139"/>
    </source>
</evidence>
<dbReference type="PANTHER" id="PTHR43649">
    <property type="entry name" value="ARABINOSE-BINDING PROTEIN-RELATED"/>
    <property type="match status" value="1"/>
</dbReference>
<proteinExistence type="predicted"/>
<dbReference type="EMBL" id="BAABHK010000007">
    <property type="protein sequence ID" value="GAA4629617.1"/>
    <property type="molecule type" value="Genomic_DNA"/>
</dbReference>
<evidence type="ECO:0000256" key="6">
    <source>
        <dbReference type="SAM" id="SignalP"/>
    </source>
</evidence>
<name>A0ABP8UGB6_9ACTN</name>
<keyword evidence="2 6" id="KW-0732">Signal</keyword>
<evidence type="ECO:0000256" key="2">
    <source>
        <dbReference type="ARBA" id="ARBA00022729"/>
    </source>
</evidence>
<sequence length="436" mass="46411">MRTTLKGRAGAVVSICALAAALAGCGGGSGSAKADGPVTLTFWGEAEGLSKQTAAWNAAHPDIQVKFTKVTLGYPDYQKIAAAVKAGNGPCVGQTDAEHLVTFASQGLVQDITKYAGKYQNLFTAPAWKAMSPGGTTYALPLSASPNFFAYRTDLYKKYGLTPPKTWDEFIAGGKKLRAADPKLKMMNYAPEDPSGFVGLVWEAGGNWYKQSGNGWQVTFTSPESLKAANVLQQFVDGKLLSSVSYSDPGVWKTWDDGGTLSMTTSTWQLPIYAKSFPKSDGKWAITTVPQYAAGESSTDSGYRGVTVYKGCKDPQQAVKFAAWLGGDKAPVGALADPNSGSGLFPALKDVTPYVADVAPKKMIPQSDAAQVITTAAGQVNAAWEFGPDYATMYQKMQTYWPKVLSGQLKVTDMLNEMQRFVVGDLKSQGINVVAG</sequence>
<dbReference type="SUPFAM" id="SSF53850">
    <property type="entry name" value="Periplasmic binding protein-like II"/>
    <property type="match status" value="1"/>
</dbReference>
<evidence type="ECO:0000256" key="1">
    <source>
        <dbReference type="ARBA" id="ARBA00022475"/>
    </source>
</evidence>
<dbReference type="InterPro" id="IPR050490">
    <property type="entry name" value="Bact_solute-bd_prot1"/>
</dbReference>
<dbReference type="PANTHER" id="PTHR43649:SF33">
    <property type="entry name" value="POLYGALACTURONAN_RHAMNOGALACTURONAN-BINDING PROTEIN YTCQ"/>
    <property type="match status" value="1"/>
</dbReference>
<keyword evidence="5" id="KW-0449">Lipoprotein</keyword>
<keyword evidence="4" id="KW-0564">Palmitate</keyword>
<dbReference type="Proteomes" id="UP001501442">
    <property type="component" value="Unassembled WGS sequence"/>
</dbReference>
<evidence type="ECO:0000313" key="7">
    <source>
        <dbReference type="EMBL" id="GAA4629617.1"/>
    </source>
</evidence>
<accession>A0ABP8UGB6</accession>
<dbReference type="RefSeq" id="WP_345433576.1">
    <property type="nucleotide sequence ID" value="NZ_BAABHK010000007.1"/>
</dbReference>
<dbReference type="InterPro" id="IPR006059">
    <property type="entry name" value="SBP"/>
</dbReference>
<keyword evidence="3" id="KW-0472">Membrane</keyword>
<evidence type="ECO:0000256" key="3">
    <source>
        <dbReference type="ARBA" id="ARBA00023136"/>
    </source>
</evidence>
<gene>
    <name evidence="7" type="ORF">GCM10023196_051670</name>
</gene>
<keyword evidence="8" id="KW-1185">Reference proteome</keyword>
<organism evidence="7 8">
    <name type="scientific">Actinoallomurus vinaceus</name>
    <dbReference type="NCBI Taxonomy" id="1080074"/>
    <lineage>
        <taxon>Bacteria</taxon>
        <taxon>Bacillati</taxon>
        <taxon>Actinomycetota</taxon>
        <taxon>Actinomycetes</taxon>
        <taxon>Streptosporangiales</taxon>
        <taxon>Thermomonosporaceae</taxon>
        <taxon>Actinoallomurus</taxon>
    </lineage>
</organism>
<dbReference type="PROSITE" id="PS51257">
    <property type="entry name" value="PROKAR_LIPOPROTEIN"/>
    <property type="match status" value="1"/>
</dbReference>
<evidence type="ECO:0000256" key="5">
    <source>
        <dbReference type="ARBA" id="ARBA00023288"/>
    </source>
</evidence>
<feature type="chain" id="PRO_5045511818" evidence="6">
    <location>
        <begin position="35"/>
        <end position="436"/>
    </location>
</feature>
<protein>
    <submittedName>
        <fullName evidence="7">Extracellular solute-binding protein</fullName>
    </submittedName>
</protein>
<dbReference type="Pfam" id="PF01547">
    <property type="entry name" value="SBP_bac_1"/>
    <property type="match status" value="1"/>
</dbReference>
<keyword evidence="1" id="KW-1003">Cell membrane</keyword>
<reference evidence="8" key="1">
    <citation type="journal article" date="2019" name="Int. J. Syst. Evol. Microbiol.">
        <title>The Global Catalogue of Microorganisms (GCM) 10K type strain sequencing project: providing services to taxonomists for standard genome sequencing and annotation.</title>
        <authorList>
            <consortium name="The Broad Institute Genomics Platform"/>
            <consortium name="The Broad Institute Genome Sequencing Center for Infectious Disease"/>
            <person name="Wu L."/>
            <person name="Ma J."/>
        </authorList>
    </citation>
    <scope>NUCLEOTIDE SEQUENCE [LARGE SCALE GENOMIC DNA]</scope>
    <source>
        <strain evidence="8">JCM 17939</strain>
    </source>
</reference>
<dbReference type="Gene3D" id="3.40.190.10">
    <property type="entry name" value="Periplasmic binding protein-like II"/>
    <property type="match status" value="1"/>
</dbReference>
<evidence type="ECO:0000313" key="8">
    <source>
        <dbReference type="Proteomes" id="UP001501442"/>
    </source>
</evidence>
<feature type="signal peptide" evidence="6">
    <location>
        <begin position="1"/>
        <end position="34"/>
    </location>
</feature>
<dbReference type="CDD" id="cd13585">
    <property type="entry name" value="PBP2_TMBP_like"/>
    <property type="match status" value="1"/>
</dbReference>